<evidence type="ECO:0000256" key="2">
    <source>
        <dbReference type="ARBA" id="ARBA00035880"/>
    </source>
</evidence>
<protein>
    <recommendedName>
        <fullName evidence="6">Medium/long-chain acyl-CoA thioesterase YigI</fullName>
        <ecNumber evidence="5">3.1.2.20</ecNumber>
    </recommendedName>
</protein>
<dbReference type="InterPro" id="IPR006683">
    <property type="entry name" value="Thioestr_dom"/>
</dbReference>
<dbReference type="KEGG" id="sgrg:L0C25_05900"/>
<evidence type="ECO:0000256" key="6">
    <source>
        <dbReference type="ARBA" id="ARBA00040062"/>
    </source>
</evidence>
<dbReference type="InterPro" id="IPR029069">
    <property type="entry name" value="HotDog_dom_sf"/>
</dbReference>
<comment type="catalytic activity">
    <reaction evidence="3">
        <text>a long-chain fatty acyl-CoA + H2O = a long-chain fatty acid + CoA + H(+)</text>
        <dbReference type="Rhea" id="RHEA:67680"/>
        <dbReference type="ChEBI" id="CHEBI:15377"/>
        <dbReference type="ChEBI" id="CHEBI:15378"/>
        <dbReference type="ChEBI" id="CHEBI:57287"/>
        <dbReference type="ChEBI" id="CHEBI:57560"/>
        <dbReference type="ChEBI" id="CHEBI:83139"/>
    </reaction>
</comment>
<reference evidence="9" key="1">
    <citation type="submission" date="2022-01" db="EMBL/GenBank/DDBJ databases">
        <title>Nocardioidaceae gen. sp. A5X3R13.</title>
        <authorList>
            <person name="Lopez Marin M.A."/>
            <person name="Uhlik O."/>
        </authorList>
    </citation>
    <scope>NUCLEOTIDE SEQUENCE</scope>
    <source>
        <strain evidence="9">A5X3R13</strain>
    </source>
</reference>
<dbReference type="EMBL" id="CP094970">
    <property type="protein sequence ID" value="UYM06602.1"/>
    <property type="molecule type" value="Genomic_DNA"/>
</dbReference>
<dbReference type="CDD" id="cd03443">
    <property type="entry name" value="PaaI_thioesterase"/>
    <property type="match status" value="1"/>
</dbReference>
<dbReference type="InterPro" id="IPR003736">
    <property type="entry name" value="PAAI_dom"/>
</dbReference>
<evidence type="ECO:0000256" key="5">
    <source>
        <dbReference type="ARBA" id="ARBA00038894"/>
    </source>
</evidence>
<accession>A0AA46TKK4</accession>
<dbReference type="Gene3D" id="3.10.129.10">
    <property type="entry name" value="Hotdog Thioesterase"/>
    <property type="match status" value="1"/>
</dbReference>
<dbReference type="EC" id="3.1.2.20" evidence="5"/>
<comment type="catalytic activity">
    <reaction evidence="2">
        <text>a fatty acyl-CoA + H2O = a fatty acid + CoA + H(+)</text>
        <dbReference type="Rhea" id="RHEA:16781"/>
        <dbReference type="ChEBI" id="CHEBI:15377"/>
        <dbReference type="ChEBI" id="CHEBI:15378"/>
        <dbReference type="ChEBI" id="CHEBI:28868"/>
        <dbReference type="ChEBI" id="CHEBI:57287"/>
        <dbReference type="ChEBI" id="CHEBI:77636"/>
        <dbReference type="EC" id="3.1.2.20"/>
    </reaction>
</comment>
<comment type="similarity">
    <text evidence="4">Belongs to the YigI thioesterase family.</text>
</comment>
<proteinExistence type="inferred from homology"/>
<gene>
    <name evidence="9" type="ORF">L0C25_05900</name>
</gene>
<dbReference type="SUPFAM" id="SSF54637">
    <property type="entry name" value="Thioesterase/thiol ester dehydrase-isomerase"/>
    <property type="match status" value="1"/>
</dbReference>
<evidence type="ECO:0000256" key="4">
    <source>
        <dbReference type="ARBA" id="ARBA00038381"/>
    </source>
</evidence>
<evidence type="ECO:0000313" key="10">
    <source>
        <dbReference type="Proteomes" id="UP001164390"/>
    </source>
</evidence>
<dbReference type="PANTHER" id="PTHR43240:SF20">
    <property type="entry name" value="MEDIUM_LONG-CHAIN ACYL-COA THIOESTERASE YIGI"/>
    <property type="match status" value="1"/>
</dbReference>
<dbReference type="GO" id="GO:0047617">
    <property type="term" value="F:fatty acyl-CoA hydrolase activity"/>
    <property type="evidence" value="ECO:0007669"/>
    <property type="project" value="UniProtKB-EC"/>
</dbReference>
<dbReference type="AlphaFoldDB" id="A0AA46TKK4"/>
<dbReference type="PANTHER" id="PTHR43240">
    <property type="entry name" value="1,4-DIHYDROXY-2-NAPHTHOYL-COA THIOESTERASE 1"/>
    <property type="match status" value="1"/>
</dbReference>
<keyword evidence="1" id="KW-0378">Hydrolase</keyword>
<comment type="catalytic activity">
    <reaction evidence="7">
        <text>a medium-chain fatty acyl-CoA + H2O = a medium-chain fatty acid + CoA + H(+)</text>
        <dbReference type="Rhea" id="RHEA:68184"/>
        <dbReference type="ChEBI" id="CHEBI:15377"/>
        <dbReference type="ChEBI" id="CHEBI:15378"/>
        <dbReference type="ChEBI" id="CHEBI:57287"/>
        <dbReference type="ChEBI" id="CHEBI:59558"/>
        <dbReference type="ChEBI" id="CHEBI:90546"/>
    </reaction>
</comment>
<dbReference type="Pfam" id="PF03061">
    <property type="entry name" value="4HBT"/>
    <property type="match status" value="1"/>
</dbReference>
<keyword evidence="10" id="KW-1185">Reference proteome</keyword>
<name>A0AA46TKK4_9ACTN</name>
<evidence type="ECO:0000313" key="9">
    <source>
        <dbReference type="EMBL" id="UYM06602.1"/>
    </source>
</evidence>
<evidence type="ECO:0000256" key="3">
    <source>
        <dbReference type="ARBA" id="ARBA00036002"/>
    </source>
</evidence>
<evidence type="ECO:0000256" key="1">
    <source>
        <dbReference type="ARBA" id="ARBA00022801"/>
    </source>
</evidence>
<organism evidence="9 10">
    <name type="scientific">Solicola gregarius</name>
    <dbReference type="NCBI Taxonomy" id="2908642"/>
    <lineage>
        <taxon>Bacteria</taxon>
        <taxon>Bacillati</taxon>
        <taxon>Actinomycetota</taxon>
        <taxon>Actinomycetes</taxon>
        <taxon>Propionibacteriales</taxon>
        <taxon>Nocardioidaceae</taxon>
        <taxon>Solicola</taxon>
    </lineage>
</organism>
<dbReference type="Proteomes" id="UP001164390">
    <property type="component" value="Chromosome"/>
</dbReference>
<dbReference type="RefSeq" id="WP_271635511.1">
    <property type="nucleotide sequence ID" value="NZ_CP094970.1"/>
</dbReference>
<sequence>MSAALTSDNAREVLEAQPFSRLLGTRLDKFGDGRAELSLEIRDDLRQQFGFVHGGVLAYLVDNAVTFAAGTVLGPAVLTSGFTISYLAPGKGRELRAYASVVHATRRQVVCRCDVMAVDESGEQTICATGQGTVVARGGEVPAAG</sequence>
<evidence type="ECO:0000259" key="8">
    <source>
        <dbReference type="Pfam" id="PF03061"/>
    </source>
</evidence>
<evidence type="ECO:0000256" key="7">
    <source>
        <dbReference type="ARBA" id="ARBA00048062"/>
    </source>
</evidence>
<dbReference type="NCBIfam" id="TIGR00369">
    <property type="entry name" value="unchar_dom_1"/>
    <property type="match status" value="1"/>
</dbReference>
<feature type="domain" description="Thioesterase" evidence="8">
    <location>
        <begin position="49"/>
        <end position="119"/>
    </location>
</feature>